<dbReference type="InterPro" id="IPR021729">
    <property type="entry name" value="DUF3298"/>
</dbReference>
<evidence type="ECO:0000313" key="2">
    <source>
        <dbReference type="EMBL" id="CEI74249.1"/>
    </source>
</evidence>
<dbReference type="EMBL" id="LN650648">
    <property type="protein sequence ID" value="CEI74249.1"/>
    <property type="molecule type" value="Genomic_DNA"/>
</dbReference>
<accession>A0A2P2BV78</accession>
<reference evidence="2 3" key="1">
    <citation type="submission" date="2014-09" db="EMBL/GenBank/DDBJ databases">
        <authorList>
            <person name="Hornung B.V."/>
        </authorList>
    </citation>
    <scope>NUCLEOTIDE SEQUENCE [LARGE SCALE GENOMIC DNA]</scope>
    <source>
        <strain evidence="2 3">FRIFI</strain>
    </source>
</reference>
<name>A0A2P2BV78_9FIRM</name>
<dbReference type="Proteomes" id="UP000245695">
    <property type="component" value="Chromosome 1"/>
</dbReference>
<proteinExistence type="predicted"/>
<protein>
    <recommendedName>
        <fullName evidence="1">DUF3298 domain-containing protein</fullName>
    </recommendedName>
</protein>
<dbReference type="Pfam" id="PF11738">
    <property type="entry name" value="DUF3298"/>
    <property type="match status" value="1"/>
</dbReference>
<keyword evidence="3" id="KW-1185">Reference proteome</keyword>
<organism evidence="2 3">
    <name type="scientific">Romboutsia hominis</name>
    <dbReference type="NCBI Taxonomy" id="1507512"/>
    <lineage>
        <taxon>Bacteria</taxon>
        <taxon>Bacillati</taxon>
        <taxon>Bacillota</taxon>
        <taxon>Clostridia</taxon>
        <taxon>Peptostreptococcales</taxon>
        <taxon>Peptostreptococcaceae</taxon>
        <taxon>Romboutsia</taxon>
    </lineage>
</organism>
<dbReference type="Gene3D" id="3.90.640.20">
    <property type="entry name" value="Heat-shock cognate protein, ATPase"/>
    <property type="match status" value="1"/>
</dbReference>
<dbReference type="RefSeq" id="WP_092921560.1">
    <property type="nucleotide sequence ID" value="NZ_FJTZ01000006.1"/>
</dbReference>
<dbReference type="Gene3D" id="3.30.565.40">
    <property type="entry name" value="Fervidobacterium nodosum Rt17-B1 like"/>
    <property type="match status" value="1"/>
</dbReference>
<dbReference type="AlphaFoldDB" id="A0A2P2BV78"/>
<dbReference type="KEGG" id="rhom:FRIFI_2732"/>
<feature type="domain" description="DUF3298" evidence="1">
    <location>
        <begin position="136"/>
        <end position="207"/>
    </location>
</feature>
<evidence type="ECO:0000313" key="3">
    <source>
        <dbReference type="Proteomes" id="UP000245695"/>
    </source>
</evidence>
<gene>
    <name evidence="2" type="ORF">FRIFI_2732</name>
</gene>
<evidence type="ECO:0000259" key="1">
    <source>
        <dbReference type="Pfam" id="PF11738"/>
    </source>
</evidence>
<sequence length="241" mass="28739">MMRNSQVGYNCIYNLLHVKFNEDFGRDGKFSYDLQYPSFYAFKNTYFKVNPSILSQLNSTIKANVNDFKEGTLKEEEEMDRKFNIMSCYAVTFNKNYVLSSILTLKGFVENEGLLYNQLNNFNIDLNNGKTIYLRDIFKENVDYITLITNYVNYKISQNRDLYYENYDLYIPEDQAFYITDDGIVIYFELDEIAPKDIGVPKFKMSFEKFAPYINPRFFCSPQNINTLNSRHFRYYLRKNM</sequence>
<dbReference type="InterPro" id="IPR037126">
    <property type="entry name" value="PdaC/RsiV-like_sf"/>
</dbReference>